<gene>
    <name evidence="2" type="ORF">JK634_10700</name>
</gene>
<proteinExistence type="predicted"/>
<protein>
    <recommendedName>
        <fullName evidence="4">Flp pilus assembly protein TadB</fullName>
    </recommendedName>
</protein>
<accession>A0A937K445</accession>
<evidence type="ECO:0008006" key="4">
    <source>
        <dbReference type="Google" id="ProtNLM"/>
    </source>
</evidence>
<keyword evidence="1" id="KW-0472">Membrane</keyword>
<feature type="transmembrane region" description="Helical" evidence="1">
    <location>
        <begin position="6"/>
        <end position="24"/>
    </location>
</feature>
<comment type="caution">
    <text evidence="2">The sequence shown here is derived from an EMBL/GenBank/DDBJ whole genome shotgun (WGS) entry which is preliminary data.</text>
</comment>
<feature type="transmembrane region" description="Helical" evidence="1">
    <location>
        <begin position="119"/>
        <end position="138"/>
    </location>
</feature>
<dbReference type="AlphaFoldDB" id="A0A937K445"/>
<keyword evidence="3" id="KW-1185">Reference proteome</keyword>
<evidence type="ECO:0000256" key="1">
    <source>
        <dbReference type="SAM" id="Phobius"/>
    </source>
</evidence>
<feature type="transmembrane region" description="Helical" evidence="1">
    <location>
        <begin position="288"/>
        <end position="310"/>
    </location>
</feature>
<feature type="transmembrane region" description="Helical" evidence="1">
    <location>
        <begin position="94"/>
        <end position="113"/>
    </location>
</feature>
<evidence type="ECO:0000313" key="2">
    <source>
        <dbReference type="EMBL" id="MBL4932277.1"/>
    </source>
</evidence>
<keyword evidence="1" id="KW-0812">Transmembrane</keyword>
<evidence type="ECO:0000313" key="3">
    <source>
        <dbReference type="Proteomes" id="UP000623681"/>
    </source>
</evidence>
<sequence>MVYELLVGKIILFVSIMSFIYFLMKYISENKLVNKTTNKIFDAAETSYSKRKHKKEAQRIEEGNIQSKSFINSIDLLIERSHIKEKLPFLNTEVYISLSIMISMIAFLAGILIVHYWLIGIVFAMFSIIALYAILYIISGINYERIDKDALTFLNIMENYSGTNDDIVTIMGRTYPYLKNPLKKYVEEFYNECNSTGDLTTAFSNLEMKIENERIRDIIRNIEICSRHEANYKEIIEDSRDTLKDYLKSKQNRKAIINNGRLENLMCIAMCFIVLLVIKSFVPDLAHILQGNFVGTLILLYNVIVIGIIAKGMISFDKEG</sequence>
<feature type="transmembrane region" description="Helical" evidence="1">
    <location>
        <begin position="262"/>
        <end position="282"/>
    </location>
</feature>
<name>A0A937K445_9CLOT</name>
<keyword evidence="1" id="KW-1133">Transmembrane helix</keyword>
<reference evidence="2" key="1">
    <citation type="submission" date="2021-01" db="EMBL/GenBank/DDBJ databases">
        <title>Genome public.</title>
        <authorList>
            <person name="Liu C."/>
            <person name="Sun Q."/>
        </authorList>
    </citation>
    <scope>NUCLEOTIDE SEQUENCE</scope>
    <source>
        <strain evidence="2">YIM B02565</strain>
    </source>
</reference>
<organism evidence="2 3">
    <name type="scientific">Clostridium paridis</name>
    <dbReference type="NCBI Taxonomy" id="2803863"/>
    <lineage>
        <taxon>Bacteria</taxon>
        <taxon>Bacillati</taxon>
        <taxon>Bacillota</taxon>
        <taxon>Clostridia</taxon>
        <taxon>Eubacteriales</taxon>
        <taxon>Clostridiaceae</taxon>
        <taxon>Clostridium</taxon>
    </lineage>
</organism>
<dbReference type="EMBL" id="JAESWA010000022">
    <property type="protein sequence ID" value="MBL4932277.1"/>
    <property type="molecule type" value="Genomic_DNA"/>
</dbReference>
<dbReference type="Proteomes" id="UP000623681">
    <property type="component" value="Unassembled WGS sequence"/>
</dbReference>